<dbReference type="EMBL" id="FZQP02000937">
    <property type="protein sequence ID" value="VVC91014.1"/>
    <property type="molecule type" value="Genomic_DNA"/>
</dbReference>
<accession>A0A5E4Q1A2</accession>
<sequence length="375" mass="41618">MHFIVNNDLLAPDGAGCERLGCLTGISKSPKTVIETPTAALMTQGGSVVHLTADVLARVFTEPKLLWVPLSNSIQLEAGLQAQGEGVAKFAGLPGHVSCATLQNITEITPNGHYELDKVPVWTKNGKKLLTAERYMELMEVFKPDIILAIADGRTSLDEGSKRISKSVDRTQKMLNVCMEKYKCSEVLADSLILGVIVGCGSEKMLEKSIENISKYSDILAGVAISGLSDGSERSFNASDKLSDTIPKNFLKVLEGCWKPDVVLTAIEYGWDIFDGSLPLKYKDDFNPILDGCECLTCRKHTRAHNLHNFDQLFCYARRHIAANTFDLFKKYIQEQCQKLDPFIVYKEESIKDLKQVDEHKKKIRTNDIDNINSG</sequence>
<dbReference type="PANTHER" id="PTHR46064:SF1">
    <property type="entry name" value="QUEUINE TRNA-RIBOSYLTRANSFERASE ACCESSORY SUBUNIT 2"/>
    <property type="match status" value="1"/>
</dbReference>
<dbReference type="AlphaFoldDB" id="A0A5E4Q1A2"/>
<dbReference type="GO" id="GO:0006400">
    <property type="term" value="P:tRNA modification"/>
    <property type="evidence" value="ECO:0007669"/>
    <property type="project" value="InterPro"/>
</dbReference>
<reference evidence="2 3" key="1">
    <citation type="submission" date="2017-07" db="EMBL/GenBank/DDBJ databases">
        <authorList>
            <person name="Talla V."/>
            <person name="Backstrom N."/>
        </authorList>
    </citation>
    <scope>NUCLEOTIDE SEQUENCE [LARGE SCALE GENOMIC DNA]</scope>
</reference>
<dbReference type="InterPro" id="IPR036511">
    <property type="entry name" value="TGT-like_sf"/>
</dbReference>
<keyword evidence="3" id="KW-1185">Reference proteome</keyword>
<dbReference type="PANTHER" id="PTHR46064">
    <property type="entry name" value="QUEUINE TRNA-RIBOSYLTRANSFERASE ACCESSORY SUBUNIT 2"/>
    <property type="match status" value="1"/>
</dbReference>
<name>A0A5E4Q1A2_9NEOP</name>
<dbReference type="Pfam" id="PF01702">
    <property type="entry name" value="TGT"/>
    <property type="match status" value="1"/>
</dbReference>
<feature type="domain" description="tRNA-guanine(15) transglycosylase-like" evidence="1">
    <location>
        <begin position="19"/>
        <end position="281"/>
    </location>
</feature>
<dbReference type="SUPFAM" id="SSF51713">
    <property type="entry name" value="tRNA-guanine transglycosylase"/>
    <property type="match status" value="1"/>
</dbReference>
<evidence type="ECO:0000259" key="1">
    <source>
        <dbReference type="Pfam" id="PF01702"/>
    </source>
</evidence>
<evidence type="ECO:0000313" key="3">
    <source>
        <dbReference type="Proteomes" id="UP000324832"/>
    </source>
</evidence>
<organism evidence="2 3">
    <name type="scientific">Leptidea sinapis</name>
    <dbReference type="NCBI Taxonomy" id="189913"/>
    <lineage>
        <taxon>Eukaryota</taxon>
        <taxon>Metazoa</taxon>
        <taxon>Ecdysozoa</taxon>
        <taxon>Arthropoda</taxon>
        <taxon>Hexapoda</taxon>
        <taxon>Insecta</taxon>
        <taxon>Pterygota</taxon>
        <taxon>Neoptera</taxon>
        <taxon>Endopterygota</taxon>
        <taxon>Lepidoptera</taxon>
        <taxon>Glossata</taxon>
        <taxon>Ditrysia</taxon>
        <taxon>Papilionoidea</taxon>
        <taxon>Pieridae</taxon>
        <taxon>Dismorphiinae</taxon>
        <taxon>Leptidea</taxon>
    </lineage>
</organism>
<proteinExistence type="predicted"/>
<protein>
    <recommendedName>
        <fullName evidence="1">tRNA-guanine(15) transglycosylase-like domain-containing protein</fullName>
    </recommendedName>
</protein>
<dbReference type="InterPro" id="IPR050852">
    <property type="entry name" value="Queuine_tRNA-ribosyltrfase"/>
</dbReference>
<dbReference type="InterPro" id="IPR002616">
    <property type="entry name" value="tRNA_ribo_trans-like"/>
</dbReference>
<gene>
    <name evidence="2" type="ORF">LSINAPIS_LOCUS3797</name>
</gene>
<dbReference type="Gene3D" id="3.20.20.105">
    <property type="entry name" value="Queuine tRNA-ribosyltransferase-like"/>
    <property type="match status" value="1"/>
</dbReference>
<evidence type="ECO:0000313" key="2">
    <source>
        <dbReference type="EMBL" id="VVC91014.1"/>
    </source>
</evidence>
<dbReference type="Proteomes" id="UP000324832">
    <property type="component" value="Unassembled WGS sequence"/>
</dbReference>